<proteinExistence type="predicted"/>
<dbReference type="AlphaFoldDB" id="A0A1N7ENE6"/>
<name>A0A1N7ENE6_9EURY</name>
<evidence type="ECO:0000313" key="1">
    <source>
        <dbReference type="EMBL" id="SIR89590.1"/>
    </source>
</evidence>
<dbReference type="Proteomes" id="UP000186914">
    <property type="component" value="Unassembled WGS sequence"/>
</dbReference>
<accession>A0A1N7ENE6</accession>
<dbReference type="EMBL" id="FTNO01000006">
    <property type="protein sequence ID" value="SIR89590.1"/>
    <property type="molecule type" value="Genomic_DNA"/>
</dbReference>
<protein>
    <submittedName>
        <fullName evidence="1">Uncharacterized protein</fullName>
    </submittedName>
</protein>
<organism evidence="1 2">
    <name type="scientific">Haladaptatus litoreus</name>
    <dbReference type="NCBI Taxonomy" id="553468"/>
    <lineage>
        <taxon>Archaea</taxon>
        <taxon>Methanobacteriati</taxon>
        <taxon>Methanobacteriota</taxon>
        <taxon>Stenosarchaea group</taxon>
        <taxon>Halobacteria</taxon>
        <taxon>Halobacteriales</taxon>
        <taxon>Haladaptataceae</taxon>
        <taxon>Haladaptatus</taxon>
    </lineage>
</organism>
<keyword evidence="2" id="KW-1185">Reference proteome</keyword>
<evidence type="ECO:0000313" key="2">
    <source>
        <dbReference type="Proteomes" id="UP000186914"/>
    </source>
</evidence>
<reference evidence="2" key="1">
    <citation type="submission" date="2017-01" db="EMBL/GenBank/DDBJ databases">
        <authorList>
            <person name="Varghese N."/>
            <person name="Submissions S."/>
        </authorList>
    </citation>
    <scope>NUCLEOTIDE SEQUENCE [LARGE SCALE GENOMIC DNA]</scope>
    <source>
        <strain evidence="2">CGMCC 1.7737</strain>
    </source>
</reference>
<gene>
    <name evidence="1" type="ORF">SAMN05421858_4432</name>
</gene>
<sequence length="37" mass="4187">MGFLQDMLCITGIRHDYGNVHGGMKRCRNCGTIEETE</sequence>